<dbReference type="GO" id="GO:0097546">
    <property type="term" value="C:ciliary base"/>
    <property type="evidence" value="ECO:0007669"/>
    <property type="project" value="TreeGrafter"/>
</dbReference>
<feature type="compositionally biased region" description="Acidic residues" evidence="2">
    <location>
        <begin position="778"/>
        <end position="790"/>
    </location>
</feature>
<dbReference type="GO" id="GO:0097730">
    <property type="term" value="C:non-motile cilium"/>
    <property type="evidence" value="ECO:0007669"/>
    <property type="project" value="TreeGrafter"/>
</dbReference>
<gene>
    <name evidence="3" type="ORF">HERILL_LOCUS8590</name>
</gene>
<evidence type="ECO:0000313" key="3">
    <source>
        <dbReference type="EMBL" id="CAD7085770.1"/>
    </source>
</evidence>
<dbReference type="Gene3D" id="1.25.40.10">
    <property type="entry name" value="Tetratricopeptide repeat domain"/>
    <property type="match status" value="3"/>
</dbReference>
<dbReference type="InterPro" id="IPR011990">
    <property type="entry name" value="TPR-like_helical_dom_sf"/>
</dbReference>
<dbReference type="AlphaFoldDB" id="A0A7R8YXG8"/>
<keyword evidence="1" id="KW-0802">TPR repeat</keyword>
<dbReference type="OMA" id="RIKIMHN"/>
<feature type="repeat" description="TPR" evidence="1">
    <location>
        <begin position="455"/>
        <end position="488"/>
    </location>
</feature>
<dbReference type="PANTHER" id="PTHR44117:SF1">
    <property type="entry name" value="INTRAFLAGELLAR TRANSPORT PROTEIN 88 HOMOLOG"/>
    <property type="match status" value="1"/>
</dbReference>
<accession>A0A7R8YXG8</accession>
<dbReference type="EMBL" id="LR899011">
    <property type="protein sequence ID" value="CAD7085770.1"/>
    <property type="molecule type" value="Genomic_DNA"/>
</dbReference>
<feature type="region of interest" description="Disordered" evidence="2">
    <location>
        <begin position="699"/>
        <end position="790"/>
    </location>
</feature>
<dbReference type="GO" id="GO:1905515">
    <property type="term" value="P:non-motile cilium assembly"/>
    <property type="evidence" value="ECO:0007669"/>
    <property type="project" value="TreeGrafter"/>
</dbReference>
<dbReference type="GO" id="GO:0036064">
    <property type="term" value="C:ciliary basal body"/>
    <property type="evidence" value="ECO:0007669"/>
    <property type="project" value="TreeGrafter"/>
</dbReference>
<dbReference type="GO" id="GO:0019894">
    <property type="term" value="F:kinesin binding"/>
    <property type="evidence" value="ECO:0007669"/>
    <property type="project" value="TreeGrafter"/>
</dbReference>
<evidence type="ECO:0000256" key="2">
    <source>
        <dbReference type="SAM" id="MobiDB-lite"/>
    </source>
</evidence>
<feature type="repeat" description="TPR" evidence="1">
    <location>
        <begin position="560"/>
        <end position="593"/>
    </location>
</feature>
<dbReference type="FunCoup" id="A0A7R8YXG8">
    <property type="interactions" value="130"/>
</dbReference>
<dbReference type="Proteomes" id="UP000594454">
    <property type="component" value="Chromosome 3"/>
</dbReference>
<protein>
    <recommendedName>
        <fullName evidence="5">No mechanoreceptor potential B</fullName>
    </recommendedName>
</protein>
<evidence type="ECO:0008006" key="5">
    <source>
        <dbReference type="Google" id="ProtNLM"/>
    </source>
</evidence>
<dbReference type="Pfam" id="PF13181">
    <property type="entry name" value="TPR_8"/>
    <property type="match status" value="2"/>
</dbReference>
<name>A0A7R8YXG8_HERIL</name>
<evidence type="ECO:0000256" key="1">
    <source>
        <dbReference type="PROSITE-ProRule" id="PRU00339"/>
    </source>
</evidence>
<dbReference type="OrthoDB" id="1926212at2759"/>
<dbReference type="FunFam" id="1.25.40.10:FF:000468">
    <property type="entry name" value="Intraflagellar transport 88 homolog"/>
    <property type="match status" value="1"/>
</dbReference>
<feature type="repeat" description="TPR" evidence="1">
    <location>
        <begin position="594"/>
        <end position="627"/>
    </location>
</feature>
<dbReference type="PROSITE" id="PS50293">
    <property type="entry name" value="TPR_REGION"/>
    <property type="match status" value="1"/>
</dbReference>
<feature type="repeat" description="TPR" evidence="1">
    <location>
        <begin position="202"/>
        <end position="235"/>
    </location>
</feature>
<feature type="compositionally biased region" description="Polar residues" evidence="2">
    <location>
        <begin position="732"/>
        <end position="745"/>
    </location>
</feature>
<dbReference type="PROSITE" id="PS50005">
    <property type="entry name" value="TPR"/>
    <property type="match status" value="4"/>
</dbReference>
<dbReference type="SMART" id="SM00028">
    <property type="entry name" value="TPR"/>
    <property type="match status" value="10"/>
</dbReference>
<reference evidence="3 4" key="1">
    <citation type="submission" date="2020-11" db="EMBL/GenBank/DDBJ databases">
        <authorList>
            <person name="Wallbank WR R."/>
            <person name="Pardo Diaz C."/>
            <person name="Kozak K."/>
            <person name="Martin S."/>
            <person name="Jiggins C."/>
            <person name="Moest M."/>
            <person name="Warren A I."/>
            <person name="Generalovic N T."/>
            <person name="Byers J.R.P. K."/>
            <person name="Montejo-Kovacevich G."/>
            <person name="Yen C E."/>
        </authorList>
    </citation>
    <scope>NUCLEOTIDE SEQUENCE [LARGE SCALE GENOMIC DNA]</scope>
</reference>
<dbReference type="GO" id="GO:0042073">
    <property type="term" value="P:intraciliary transport"/>
    <property type="evidence" value="ECO:0007669"/>
    <property type="project" value="TreeGrafter"/>
</dbReference>
<dbReference type="PANTHER" id="PTHR44117">
    <property type="entry name" value="INTRAFLAGELLAR TRANSPORT PROTEIN 88 HOMOLOG"/>
    <property type="match status" value="1"/>
</dbReference>
<dbReference type="Pfam" id="PF13424">
    <property type="entry name" value="TPR_12"/>
    <property type="match status" value="1"/>
</dbReference>
<feature type="compositionally biased region" description="Polar residues" evidence="2">
    <location>
        <begin position="699"/>
        <end position="711"/>
    </location>
</feature>
<dbReference type="InterPro" id="IPR019734">
    <property type="entry name" value="TPR_rpt"/>
</dbReference>
<proteinExistence type="predicted"/>
<keyword evidence="4" id="KW-1185">Reference proteome</keyword>
<organism evidence="3 4">
    <name type="scientific">Hermetia illucens</name>
    <name type="common">Black soldier fly</name>
    <dbReference type="NCBI Taxonomy" id="343691"/>
    <lineage>
        <taxon>Eukaryota</taxon>
        <taxon>Metazoa</taxon>
        <taxon>Ecdysozoa</taxon>
        <taxon>Arthropoda</taxon>
        <taxon>Hexapoda</taxon>
        <taxon>Insecta</taxon>
        <taxon>Pterygota</taxon>
        <taxon>Neoptera</taxon>
        <taxon>Endopterygota</taxon>
        <taxon>Diptera</taxon>
        <taxon>Brachycera</taxon>
        <taxon>Stratiomyomorpha</taxon>
        <taxon>Stratiomyidae</taxon>
        <taxon>Hermetiinae</taxon>
        <taxon>Hermetia</taxon>
    </lineage>
</organism>
<dbReference type="InParanoid" id="A0A7R8YXG8"/>
<sequence>MEKSEISDDIYDGFVQHPMEKLYYEMESQDNFEPNFGPMTADLYSRGNLISSGIPGTADKRPSTAVRAVGYTSEAGHMFDPMLRHRTNKKTIVLEKKNLEPHEKYKQLEGKIQNLVEESILISTGPSPNYVQGLNKAKEASSLDRTLLRLRDQNSGTAYHNFDLTYTVFFNLANLYTKNEMYVEAINTYSIMTKNKMFPNVNRLKVNIGNIYFRMGNYPKAIKMYRMALDQVPNNQKELRLKITHNIAILFIKLGQYSDAAASFEYIMSERPDMKSGMHLVLCYYAIGDIEKIKKAFRQLVDVQLDYDESAKIQADVEDNQNQQYVLDVIRNDELASLFNVKKKGAEKSIMLLVDLISSIIEENYNDGYNWCIESIKTSGFATLANELELNKALVYLRQNDVNQAIETLRFYEKKEPQVAANAITNLTFIYLKLGDLQNAGKYAELGRKIDSYNPAAFVNSGVYEFQKGNFELAKQYFEGALEIDMTSFEATYNLGLVHKRLGDINGAAAYFHKIKQNLSHAKHPHVYYQMASIHESFGEKNEALDFYLQLLGIQQEMDPGVHQKVGEIYESYDDRQEANQYYSESFRLNPSDINIASSIGSYFIQLQAAEKAVYYYERAVLAHPNEPNLMLRVASCFRHIYSPRRYLQLFENIHSRFPENLGCLRALIHVTQSQGMMELCEKYMAEYKRIERILQTRQRISSTGTTSGMKTPQRLDTGKSSRSSAGHEMNSLKSFGGDSQQIESIGSAGVRYYADPLGPPAERPRTGQVPKTASRESDDDLDAEELLPI</sequence>
<dbReference type="GO" id="GO:0005814">
    <property type="term" value="C:centriole"/>
    <property type="evidence" value="ECO:0007669"/>
    <property type="project" value="TreeGrafter"/>
</dbReference>
<dbReference type="SUPFAM" id="SSF48452">
    <property type="entry name" value="TPR-like"/>
    <property type="match status" value="2"/>
</dbReference>
<evidence type="ECO:0000313" key="4">
    <source>
        <dbReference type="Proteomes" id="UP000594454"/>
    </source>
</evidence>